<dbReference type="Proteomes" id="UP001221898">
    <property type="component" value="Unassembled WGS sequence"/>
</dbReference>
<protein>
    <submittedName>
        <fullName evidence="1">Uncharacterized protein</fullName>
    </submittedName>
</protein>
<gene>
    <name evidence="1" type="ORF">AAFF_G00292290</name>
</gene>
<dbReference type="EMBL" id="JAINUG010000041">
    <property type="protein sequence ID" value="KAJ8406953.1"/>
    <property type="molecule type" value="Genomic_DNA"/>
</dbReference>
<reference evidence="1" key="1">
    <citation type="journal article" date="2023" name="Science">
        <title>Genome structures resolve the early diversification of teleost fishes.</title>
        <authorList>
            <person name="Parey E."/>
            <person name="Louis A."/>
            <person name="Montfort J."/>
            <person name="Bouchez O."/>
            <person name="Roques C."/>
            <person name="Iampietro C."/>
            <person name="Lluch J."/>
            <person name="Castinel A."/>
            <person name="Donnadieu C."/>
            <person name="Desvignes T."/>
            <person name="Floi Bucao C."/>
            <person name="Jouanno E."/>
            <person name="Wen M."/>
            <person name="Mejri S."/>
            <person name="Dirks R."/>
            <person name="Jansen H."/>
            <person name="Henkel C."/>
            <person name="Chen W.J."/>
            <person name="Zahm M."/>
            <person name="Cabau C."/>
            <person name="Klopp C."/>
            <person name="Thompson A.W."/>
            <person name="Robinson-Rechavi M."/>
            <person name="Braasch I."/>
            <person name="Lecointre G."/>
            <person name="Bobe J."/>
            <person name="Postlethwait J.H."/>
            <person name="Berthelot C."/>
            <person name="Roest Crollius H."/>
            <person name="Guiguen Y."/>
        </authorList>
    </citation>
    <scope>NUCLEOTIDE SEQUENCE</scope>
    <source>
        <strain evidence="1">NC1722</strain>
    </source>
</reference>
<keyword evidence="2" id="KW-1185">Reference proteome</keyword>
<accession>A0AAD7SRI7</accession>
<evidence type="ECO:0000313" key="1">
    <source>
        <dbReference type="EMBL" id="KAJ8406953.1"/>
    </source>
</evidence>
<comment type="caution">
    <text evidence="1">The sequence shown here is derived from an EMBL/GenBank/DDBJ whole genome shotgun (WGS) entry which is preliminary data.</text>
</comment>
<name>A0AAD7SRI7_9TELE</name>
<dbReference type="AlphaFoldDB" id="A0AAD7SRI7"/>
<evidence type="ECO:0000313" key="2">
    <source>
        <dbReference type="Proteomes" id="UP001221898"/>
    </source>
</evidence>
<sequence length="111" mass="12653">MVLKAQSFQTEQQHLAIEANYMENLGALMDEQDEIKQMYKAQDLRACGAKIRCLEIELLETKRSYKAKILCDLLFVWTMDLGGWSQEAEGSRIATEEAVLMGMHLCGHDII</sequence>
<proteinExistence type="predicted"/>
<organism evidence="1 2">
    <name type="scientific">Aldrovandia affinis</name>
    <dbReference type="NCBI Taxonomy" id="143900"/>
    <lineage>
        <taxon>Eukaryota</taxon>
        <taxon>Metazoa</taxon>
        <taxon>Chordata</taxon>
        <taxon>Craniata</taxon>
        <taxon>Vertebrata</taxon>
        <taxon>Euteleostomi</taxon>
        <taxon>Actinopterygii</taxon>
        <taxon>Neopterygii</taxon>
        <taxon>Teleostei</taxon>
        <taxon>Notacanthiformes</taxon>
        <taxon>Halosauridae</taxon>
        <taxon>Aldrovandia</taxon>
    </lineage>
</organism>